<name>A0A553HZM0_9PEZI</name>
<evidence type="ECO:0000313" key="4">
    <source>
        <dbReference type="Proteomes" id="UP000319160"/>
    </source>
</evidence>
<comment type="caution">
    <text evidence="3">The sequence shown here is derived from an EMBL/GenBank/DDBJ whole genome shotgun (WGS) entry which is preliminary data.</text>
</comment>
<organism evidence="3 4">
    <name type="scientific">Xylaria flabelliformis</name>
    <dbReference type="NCBI Taxonomy" id="2512241"/>
    <lineage>
        <taxon>Eukaryota</taxon>
        <taxon>Fungi</taxon>
        <taxon>Dikarya</taxon>
        <taxon>Ascomycota</taxon>
        <taxon>Pezizomycotina</taxon>
        <taxon>Sordariomycetes</taxon>
        <taxon>Xylariomycetidae</taxon>
        <taxon>Xylariales</taxon>
        <taxon>Xylariaceae</taxon>
        <taxon>Xylaria</taxon>
    </lineage>
</organism>
<evidence type="ECO:0000313" key="3">
    <source>
        <dbReference type="EMBL" id="TRX93406.1"/>
    </source>
</evidence>
<sequence length="294" mass="30424">MALGNDDNPNNGSGQNPFAYVLIPILGFGLIVAVITCYRYRRKKHRLARLAEDPEYQRQLEEGRQRTQLDRGPNGVIIIADRGGRRGGRSRRLGLGAGMGSREEGLNELGEAPPAYTPGAPKPPSELGAEHIELTTYSQATAEAGMSRSPPLYDEAPPSNAGPPSGPATGAMSGARDSARSSEEIGGDATARNATTSHAVDNARMSVDTRGDSAPITSSAGDASRTSEEMREHVPGNASASSASGSTGTNEETRGDTTTTIVTTATTATTGGTTAATSTTDELTTPPRAVLPSS</sequence>
<keyword evidence="4" id="KW-1185">Reference proteome</keyword>
<dbReference type="EMBL" id="VFLP01000029">
    <property type="protein sequence ID" value="TRX93406.1"/>
    <property type="molecule type" value="Genomic_DNA"/>
</dbReference>
<protein>
    <submittedName>
        <fullName evidence="3">Uncharacterized protein</fullName>
    </submittedName>
</protein>
<proteinExistence type="predicted"/>
<reference evidence="4" key="1">
    <citation type="submission" date="2019-06" db="EMBL/GenBank/DDBJ databases">
        <title>Draft genome sequence of the griseofulvin-producing fungus Xylaria cubensis strain G536.</title>
        <authorList>
            <person name="Mead M.E."/>
            <person name="Raja H.A."/>
            <person name="Steenwyk J.L."/>
            <person name="Knowles S.L."/>
            <person name="Oberlies N.H."/>
            <person name="Rokas A."/>
        </authorList>
    </citation>
    <scope>NUCLEOTIDE SEQUENCE [LARGE SCALE GENOMIC DNA]</scope>
    <source>
        <strain evidence="4">G536</strain>
    </source>
</reference>
<feature type="compositionally biased region" description="Basic and acidic residues" evidence="1">
    <location>
        <begin position="225"/>
        <end position="234"/>
    </location>
</feature>
<accession>A0A553HZM0</accession>
<dbReference type="OrthoDB" id="4775599at2759"/>
<feature type="transmembrane region" description="Helical" evidence="2">
    <location>
        <begin position="18"/>
        <end position="40"/>
    </location>
</feature>
<dbReference type="Proteomes" id="UP000319160">
    <property type="component" value="Unassembled WGS sequence"/>
</dbReference>
<dbReference type="AlphaFoldDB" id="A0A553HZM0"/>
<feature type="region of interest" description="Disordered" evidence="1">
    <location>
        <begin position="146"/>
        <end position="294"/>
    </location>
</feature>
<keyword evidence="2" id="KW-0812">Transmembrane</keyword>
<feature type="compositionally biased region" description="Low complexity" evidence="1">
    <location>
        <begin position="236"/>
        <end position="285"/>
    </location>
</feature>
<feature type="region of interest" description="Disordered" evidence="1">
    <location>
        <begin position="81"/>
        <end position="127"/>
    </location>
</feature>
<evidence type="ECO:0000256" key="1">
    <source>
        <dbReference type="SAM" id="MobiDB-lite"/>
    </source>
</evidence>
<keyword evidence="2" id="KW-1133">Transmembrane helix</keyword>
<keyword evidence="2" id="KW-0472">Membrane</keyword>
<evidence type="ECO:0000256" key="2">
    <source>
        <dbReference type="SAM" id="Phobius"/>
    </source>
</evidence>
<gene>
    <name evidence="3" type="ORF">FHL15_005681</name>
</gene>